<protein>
    <submittedName>
        <fullName evidence="2">DUF4893 domain-containing protein</fullName>
    </submittedName>
</protein>
<name>A0A2W2AP64_9HYPH</name>
<dbReference type="EMBL" id="QKVK01000003">
    <property type="protein sequence ID" value="PZF77235.1"/>
    <property type="molecule type" value="Genomic_DNA"/>
</dbReference>
<feature type="signal peptide" evidence="1">
    <location>
        <begin position="1"/>
        <end position="18"/>
    </location>
</feature>
<proteinExistence type="predicted"/>
<sequence length="192" mass="20801">MRKIVFIILALATAPALALADGALDKRLTPFDKDRLAKLDATVASALAEARAGGTPEDVAILDAALAGTALPLAEGYDPNGAWKCRTIKAGGTLPLTVYPWFACRISEDGAGWQLEKLTGSQRTRGMFYTLSATRLAYLGAGYVNGEKPRSYGQDPKENQVAIVERRGRNKLVFLFPAPQYESKLDILVMER</sequence>
<evidence type="ECO:0000256" key="1">
    <source>
        <dbReference type="SAM" id="SignalP"/>
    </source>
</evidence>
<reference evidence="3" key="1">
    <citation type="submission" date="2018-06" db="EMBL/GenBank/DDBJ databases">
        <title>Aestuariibacter litoralis strain KCTC 52945T.</title>
        <authorList>
            <person name="Li X."/>
            <person name="Salam N."/>
            <person name="Li J.-L."/>
            <person name="Chen Y.-M."/>
            <person name="Yang Z.-W."/>
            <person name="Zhang L.-Y."/>
            <person name="Han M.-X."/>
            <person name="Xiao M."/>
            <person name="Li W.-J."/>
        </authorList>
    </citation>
    <scope>NUCLEOTIDE SEQUENCE [LARGE SCALE GENOMIC DNA]</scope>
    <source>
        <strain evidence="3">KCTC 52945</strain>
    </source>
</reference>
<evidence type="ECO:0000313" key="3">
    <source>
        <dbReference type="Proteomes" id="UP000248795"/>
    </source>
</evidence>
<organism evidence="2 3">
    <name type="scientific">Aestuariivirga litoralis</name>
    <dbReference type="NCBI Taxonomy" id="2650924"/>
    <lineage>
        <taxon>Bacteria</taxon>
        <taxon>Pseudomonadati</taxon>
        <taxon>Pseudomonadota</taxon>
        <taxon>Alphaproteobacteria</taxon>
        <taxon>Hyphomicrobiales</taxon>
        <taxon>Aestuariivirgaceae</taxon>
        <taxon>Aestuariivirga</taxon>
    </lineage>
</organism>
<dbReference type="RefSeq" id="WP_111197538.1">
    <property type="nucleotide sequence ID" value="NZ_QKVK01000003.1"/>
</dbReference>
<feature type="chain" id="PRO_5015920721" evidence="1">
    <location>
        <begin position="19"/>
        <end position="192"/>
    </location>
</feature>
<comment type="caution">
    <text evidence="2">The sequence shown here is derived from an EMBL/GenBank/DDBJ whole genome shotgun (WGS) entry which is preliminary data.</text>
</comment>
<dbReference type="InterPro" id="IPR032609">
    <property type="entry name" value="DUF4893"/>
</dbReference>
<accession>A0A2W2AP64</accession>
<dbReference type="AlphaFoldDB" id="A0A2W2AP64"/>
<keyword evidence="3" id="KW-1185">Reference proteome</keyword>
<keyword evidence="1" id="KW-0732">Signal</keyword>
<evidence type="ECO:0000313" key="2">
    <source>
        <dbReference type="EMBL" id="PZF77235.1"/>
    </source>
</evidence>
<dbReference type="Proteomes" id="UP000248795">
    <property type="component" value="Unassembled WGS sequence"/>
</dbReference>
<dbReference type="Pfam" id="PF16233">
    <property type="entry name" value="DUF4893"/>
    <property type="match status" value="1"/>
</dbReference>
<gene>
    <name evidence="2" type="ORF">DK847_07865</name>
</gene>